<evidence type="ECO:0000313" key="10">
    <source>
        <dbReference type="Proteomes" id="UP001556367"/>
    </source>
</evidence>
<feature type="compositionally biased region" description="Low complexity" evidence="7">
    <location>
        <begin position="37"/>
        <end position="50"/>
    </location>
</feature>
<evidence type="ECO:0000256" key="6">
    <source>
        <dbReference type="PROSITE-ProRule" id="PRU10141"/>
    </source>
</evidence>
<dbReference type="PROSITE" id="PS00108">
    <property type="entry name" value="PROTEIN_KINASE_ST"/>
    <property type="match status" value="1"/>
</dbReference>
<feature type="region of interest" description="Disordered" evidence="7">
    <location>
        <begin position="1"/>
        <end position="51"/>
    </location>
</feature>
<proteinExistence type="predicted"/>
<feature type="region of interest" description="Disordered" evidence="7">
    <location>
        <begin position="324"/>
        <end position="389"/>
    </location>
</feature>
<comment type="caution">
    <text evidence="9">The sequence shown here is derived from an EMBL/GenBank/DDBJ whole genome shotgun (WGS) entry which is preliminary data.</text>
</comment>
<dbReference type="Proteomes" id="UP001556367">
    <property type="component" value="Unassembled WGS sequence"/>
</dbReference>
<feature type="region of interest" description="Disordered" evidence="7">
    <location>
        <begin position="170"/>
        <end position="193"/>
    </location>
</feature>
<dbReference type="PANTHER" id="PTHR22974">
    <property type="entry name" value="MIXED LINEAGE PROTEIN KINASE"/>
    <property type="match status" value="1"/>
</dbReference>
<evidence type="ECO:0000256" key="7">
    <source>
        <dbReference type="SAM" id="MobiDB-lite"/>
    </source>
</evidence>
<feature type="region of interest" description="Disordered" evidence="7">
    <location>
        <begin position="262"/>
        <end position="303"/>
    </location>
</feature>
<dbReference type="Pfam" id="PF00069">
    <property type="entry name" value="Pkinase"/>
    <property type="match status" value="1"/>
</dbReference>
<keyword evidence="2" id="KW-0808">Transferase</keyword>
<feature type="domain" description="Protein kinase" evidence="8">
    <location>
        <begin position="632"/>
        <end position="927"/>
    </location>
</feature>
<feature type="region of interest" description="Disordered" evidence="7">
    <location>
        <begin position="64"/>
        <end position="139"/>
    </location>
</feature>
<feature type="compositionally biased region" description="Polar residues" evidence="7">
    <location>
        <begin position="100"/>
        <end position="109"/>
    </location>
</feature>
<feature type="region of interest" description="Disordered" evidence="7">
    <location>
        <begin position="407"/>
        <end position="569"/>
    </location>
</feature>
<evidence type="ECO:0000259" key="8">
    <source>
        <dbReference type="PROSITE" id="PS50011"/>
    </source>
</evidence>
<feature type="binding site" evidence="6">
    <location>
        <position position="660"/>
    </location>
    <ligand>
        <name>ATP</name>
        <dbReference type="ChEBI" id="CHEBI:30616"/>
    </ligand>
</feature>
<evidence type="ECO:0000256" key="1">
    <source>
        <dbReference type="ARBA" id="ARBA00022527"/>
    </source>
</evidence>
<dbReference type="PROSITE" id="PS00107">
    <property type="entry name" value="PROTEIN_KINASE_ATP"/>
    <property type="match status" value="1"/>
</dbReference>
<dbReference type="InterPro" id="IPR011009">
    <property type="entry name" value="Kinase-like_dom_sf"/>
</dbReference>
<feature type="compositionally biased region" description="Low complexity" evidence="7">
    <location>
        <begin position="1"/>
        <end position="19"/>
    </location>
</feature>
<evidence type="ECO:0000256" key="2">
    <source>
        <dbReference type="ARBA" id="ARBA00022679"/>
    </source>
</evidence>
<dbReference type="InterPro" id="IPR027084">
    <property type="entry name" value="Mps1_cat"/>
</dbReference>
<evidence type="ECO:0000313" key="9">
    <source>
        <dbReference type="EMBL" id="KAL0961027.1"/>
    </source>
</evidence>
<accession>A0ABR3JZG3</accession>
<sequence length="1002" mass="110148">MSSTIASSSSSYALPPSAIRRNSPPRTPVEHPKSRAPSSSPSDDSSIIDDLSFEYVQDADGNYVRLSKGSSKSNHSTPPTPEDYLPRISDPIDPNYLQVKPTSPTSLTSPLRRGSLSRSESAYPVLNGPSTSSSERALEALSSAASRSFQRVASVPSGVMASTGASVAIPSSAIKPRPMPRRVTMEDQPQRGRIPIDELNALRLQQDEKENIHGSDRMDPSDDPYTLAVAATKRNSPPHAQRSASLSGMSAMRSAGAALRSGHAGLPTARPLADVPVPQRSSTRPTLPTSVRGTRAVKSAASVVASKYSTPGGFGRISEVESCGYDNARPANDDTDIISDAEQDRYLSVPASAPAVSEGETAPTRSRNPQQSLSSSGNTRPRRSASLSDALSQDEHFYNQYAQQNQYKNGQAQVARQPQSRPGTSLGLNHPANGEARRITLEERERNEAELKLGHKKYQTDPDPADRRVRGERDYEPRESPSPTSVQHATKPSLHHKRRDSDTLRSVPYFHTASTATAVDGHRPSPIDALPPRLSPRNTAAAMHRRSPTAPEPPTNSGMSEPPTAPVVGKTWAAGDHEEDYQAAEREHGAKALALQQRKLHAARSQSIQQVPTPQSLPNNGGRQLIVNKKVYARLDMIGKGGSSRVYRVLSSANELYAIKRVSLDKTDAETMNGYMNEIALLKRLDGNARIIRLIDSEVRPGSGSSKGWLLLVMECGEIDFARLLSDQQKEPMNLVWIAYYWQQMLQAVHVIHEEKIVHSDLKPANFVLVRGQLKLIDFGIANAIANDTTNIQRDHQIGTVNYMSPEAIECPEGMRRLKVGRQSDVWSLGCILYQMVYGQPPFYSLSVIHKMKAIPDQKYAIDFPEYSTPSIPSKAQQGSVTPTPPKRLDHLKRKVRSDVIQTMERCLCRPPKERITIPEIFEENWLTMREPDVPEAKIQLAEDETLITPFYMRQLLEYGIKQGQALANGENVDVTPEALLKEAERLVVELRQVQEKANASA</sequence>
<feature type="compositionally biased region" description="Polar residues" evidence="7">
    <location>
        <begin position="414"/>
        <end position="427"/>
    </location>
</feature>
<evidence type="ECO:0000256" key="4">
    <source>
        <dbReference type="ARBA" id="ARBA00022777"/>
    </source>
</evidence>
<dbReference type="Gene3D" id="3.30.200.20">
    <property type="entry name" value="Phosphorylase Kinase, domain 1"/>
    <property type="match status" value="1"/>
</dbReference>
<evidence type="ECO:0000256" key="5">
    <source>
        <dbReference type="ARBA" id="ARBA00022840"/>
    </source>
</evidence>
<name>A0ABR3JZG3_9AGAR</name>
<dbReference type="SUPFAM" id="SSF56112">
    <property type="entry name" value="Protein kinase-like (PK-like)"/>
    <property type="match status" value="1"/>
</dbReference>
<dbReference type="PROSITE" id="PS50011">
    <property type="entry name" value="PROTEIN_KINASE_DOM"/>
    <property type="match status" value="1"/>
</dbReference>
<dbReference type="InterPro" id="IPR000719">
    <property type="entry name" value="Prot_kinase_dom"/>
</dbReference>
<dbReference type="EMBL" id="JASNQZ010000001">
    <property type="protein sequence ID" value="KAL0961027.1"/>
    <property type="molecule type" value="Genomic_DNA"/>
</dbReference>
<feature type="compositionally biased region" description="Polar residues" evidence="7">
    <location>
        <begin position="68"/>
        <end position="77"/>
    </location>
</feature>
<reference evidence="10" key="1">
    <citation type="submission" date="2024-06" db="EMBL/GenBank/DDBJ databases">
        <title>Multi-omics analyses provide insights into the biosynthesis of the anticancer antibiotic pleurotin in Hohenbuehelia grisea.</title>
        <authorList>
            <person name="Weaver J.A."/>
            <person name="Alberti F."/>
        </authorList>
    </citation>
    <scope>NUCLEOTIDE SEQUENCE [LARGE SCALE GENOMIC DNA]</scope>
    <source>
        <strain evidence="10">T-177</strain>
    </source>
</reference>
<dbReference type="Gene3D" id="1.10.510.10">
    <property type="entry name" value="Transferase(Phosphotransferase) domain 1"/>
    <property type="match status" value="1"/>
</dbReference>
<organism evidence="9 10">
    <name type="scientific">Hohenbuehelia grisea</name>
    <dbReference type="NCBI Taxonomy" id="104357"/>
    <lineage>
        <taxon>Eukaryota</taxon>
        <taxon>Fungi</taxon>
        <taxon>Dikarya</taxon>
        <taxon>Basidiomycota</taxon>
        <taxon>Agaricomycotina</taxon>
        <taxon>Agaricomycetes</taxon>
        <taxon>Agaricomycetidae</taxon>
        <taxon>Agaricales</taxon>
        <taxon>Pleurotineae</taxon>
        <taxon>Pleurotaceae</taxon>
        <taxon>Hohenbuehelia</taxon>
    </lineage>
</organism>
<keyword evidence="3 6" id="KW-0547">Nucleotide-binding</keyword>
<feature type="compositionally biased region" description="Basic and acidic residues" evidence="7">
    <location>
        <begin position="435"/>
        <end position="479"/>
    </location>
</feature>
<gene>
    <name evidence="9" type="ORF">HGRIS_006018</name>
</gene>
<keyword evidence="5 6" id="KW-0067">ATP-binding</keyword>
<keyword evidence="1" id="KW-0723">Serine/threonine-protein kinase</keyword>
<keyword evidence="4" id="KW-0418">Kinase</keyword>
<dbReference type="SMART" id="SM00220">
    <property type="entry name" value="S_TKc"/>
    <property type="match status" value="1"/>
</dbReference>
<dbReference type="CDD" id="cd14131">
    <property type="entry name" value="PKc_Mps1"/>
    <property type="match status" value="1"/>
</dbReference>
<protein>
    <recommendedName>
        <fullName evidence="8">Protein kinase domain-containing protein</fullName>
    </recommendedName>
</protein>
<keyword evidence="10" id="KW-1185">Reference proteome</keyword>
<feature type="compositionally biased region" description="Polar residues" evidence="7">
    <location>
        <begin position="363"/>
        <end position="389"/>
    </location>
</feature>
<evidence type="ECO:0000256" key="3">
    <source>
        <dbReference type="ARBA" id="ARBA00022741"/>
    </source>
</evidence>
<dbReference type="InterPro" id="IPR008271">
    <property type="entry name" value="Ser/Thr_kinase_AS"/>
</dbReference>
<dbReference type="PANTHER" id="PTHR22974:SF21">
    <property type="entry name" value="DUAL SPECIFICITY PROTEIN KINASE TTK"/>
    <property type="match status" value="1"/>
</dbReference>
<dbReference type="InterPro" id="IPR017441">
    <property type="entry name" value="Protein_kinase_ATP_BS"/>
</dbReference>
<feature type="compositionally biased region" description="Polar residues" evidence="7">
    <location>
        <begin position="279"/>
        <end position="292"/>
    </location>
</feature>
<feature type="compositionally biased region" description="Polar residues" evidence="7">
    <location>
        <begin position="481"/>
        <end position="490"/>
    </location>
</feature>
<feature type="compositionally biased region" description="Basic and acidic residues" evidence="7">
    <location>
        <begin position="183"/>
        <end position="193"/>
    </location>
</feature>